<evidence type="ECO:0000256" key="1">
    <source>
        <dbReference type="SAM" id="Coils"/>
    </source>
</evidence>
<feature type="compositionally biased region" description="Polar residues" evidence="2">
    <location>
        <begin position="504"/>
        <end position="514"/>
    </location>
</feature>
<evidence type="ECO:0000313" key="4">
    <source>
        <dbReference type="Proteomes" id="UP000789739"/>
    </source>
</evidence>
<dbReference type="OrthoDB" id="10556606at2759"/>
<dbReference type="AlphaFoldDB" id="A0A9N9B080"/>
<protein>
    <submittedName>
        <fullName evidence="3">387_t:CDS:1</fullName>
    </submittedName>
</protein>
<proteinExistence type="predicted"/>
<comment type="caution">
    <text evidence="3">The sequence shown here is derived from an EMBL/GenBank/DDBJ whole genome shotgun (WGS) entry which is preliminary data.</text>
</comment>
<accession>A0A9N9B080</accession>
<name>A0A9N9B080_9GLOM</name>
<evidence type="ECO:0000256" key="2">
    <source>
        <dbReference type="SAM" id="MobiDB-lite"/>
    </source>
</evidence>
<gene>
    <name evidence="3" type="ORF">PBRASI_LOCUS5101</name>
</gene>
<sequence length="550" mass="62907">MEDKIAKLKTGLQELAVTYSSLFNELKKTQEKNDQLEKKQELLQEEVFQLRANGLTSEVQKAEKKLNKIVTNIKNRLEEEELLEEVLEAQKEFTLTNSSFVAKQLEKYKKKLIKNGIHEEEVKKILAQTLEENEKKIASLETRLADLKFSLTEEQEVLRKEQKKNQELRQDISAFQEIICLDDKEKTRLARQIEKLVEENQEFRKRLFKREIQNQEKELEKFVNAIKKLLEPIAVKIDGKIETISKISIRGGTINKEGAEYKEGNEIYFQSPIADGQIELRTLLLDQTKKMVIKNKDRTITLEVRETAEGKKDQLLSIAYETGDGAAGAMRQMVVTRSDGSKRCLHPHSFSKEQYEELKNLFPDNRTCKVSGCYNNYCRFGGNEAEDTRVENGLCGYHRAKQEGRLDEHTQDNEENEQSNHTGSDDIRETINQARNTYENSSNLAEINQAITALEDVKTNNNEVFNNWLGEEVLEGLKNKKLALELNQGNENSGAGNNNGENSDPATPTNNTNSALQTAKNNAIREITNALVNQEPKLTTKHDLSEINQD</sequence>
<feature type="coiled-coil region" evidence="1">
    <location>
        <begin position="123"/>
        <end position="225"/>
    </location>
</feature>
<dbReference type="Proteomes" id="UP000789739">
    <property type="component" value="Unassembled WGS sequence"/>
</dbReference>
<feature type="compositionally biased region" description="Low complexity" evidence="2">
    <location>
        <begin position="488"/>
        <end position="503"/>
    </location>
</feature>
<keyword evidence="4" id="KW-1185">Reference proteome</keyword>
<dbReference type="EMBL" id="CAJVPI010000571">
    <property type="protein sequence ID" value="CAG8551250.1"/>
    <property type="molecule type" value="Genomic_DNA"/>
</dbReference>
<reference evidence="3" key="1">
    <citation type="submission" date="2021-06" db="EMBL/GenBank/DDBJ databases">
        <authorList>
            <person name="Kallberg Y."/>
            <person name="Tangrot J."/>
            <person name="Rosling A."/>
        </authorList>
    </citation>
    <scope>NUCLEOTIDE SEQUENCE</scope>
    <source>
        <strain evidence="3">BR232B</strain>
    </source>
</reference>
<keyword evidence="1" id="KW-0175">Coiled coil</keyword>
<feature type="region of interest" description="Disordered" evidence="2">
    <location>
        <begin position="404"/>
        <end position="427"/>
    </location>
</feature>
<feature type="region of interest" description="Disordered" evidence="2">
    <location>
        <begin position="488"/>
        <end position="514"/>
    </location>
</feature>
<evidence type="ECO:0000313" key="3">
    <source>
        <dbReference type="EMBL" id="CAG8551250.1"/>
    </source>
</evidence>
<organism evidence="3 4">
    <name type="scientific">Paraglomus brasilianum</name>
    <dbReference type="NCBI Taxonomy" id="144538"/>
    <lineage>
        <taxon>Eukaryota</taxon>
        <taxon>Fungi</taxon>
        <taxon>Fungi incertae sedis</taxon>
        <taxon>Mucoromycota</taxon>
        <taxon>Glomeromycotina</taxon>
        <taxon>Glomeromycetes</taxon>
        <taxon>Paraglomerales</taxon>
        <taxon>Paraglomeraceae</taxon>
        <taxon>Paraglomus</taxon>
    </lineage>
</organism>
<feature type="coiled-coil region" evidence="1">
    <location>
        <begin position="12"/>
        <end position="90"/>
    </location>
</feature>